<organism evidence="1 2">
    <name type="scientific">Massilia violaceinigra</name>
    <dbReference type="NCBI Taxonomy" id="2045208"/>
    <lineage>
        <taxon>Bacteria</taxon>
        <taxon>Pseudomonadati</taxon>
        <taxon>Pseudomonadota</taxon>
        <taxon>Betaproteobacteria</taxon>
        <taxon>Burkholderiales</taxon>
        <taxon>Oxalobacteraceae</taxon>
        <taxon>Telluria group</taxon>
        <taxon>Massilia</taxon>
    </lineage>
</organism>
<evidence type="ECO:0008006" key="3">
    <source>
        <dbReference type="Google" id="ProtNLM"/>
    </source>
</evidence>
<dbReference type="SUPFAM" id="SSF82185">
    <property type="entry name" value="Histone H3 K4-specific methyltransferase SET7/9 N-terminal domain"/>
    <property type="match status" value="1"/>
</dbReference>
<gene>
    <name evidence="1" type="ORF">INH39_28925</name>
</gene>
<evidence type="ECO:0000313" key="1">
    <source>
        <dbReference type="EMBL" id="UOD29384.1"/>
    </source>
</evidence>
<reference evidence="1 2" key="1">
    <citation type="submission" date="2020-10" db="EMBL/GenBank/DDBJ databases">
        <title>Genome analysis of Massilia species.</title>
        <authorList>
            <person name="Jung D.-H."/>
        </authorList>
    </citation>
    <scope>NUCLEOTIDE SEQUENCE [LARGE SCALE GENOMIC DNA]</scope>
    <source>
        <strain evidence="2">sipir</strain>
    </source>
</reference>
<dbReference type="Gene3D" id="2.20.110.10">
    <property type="entry name" value="Histone H3 K4-specific methyltransferase SET7/9 N-terminal domain"/>
    <property type="match status" value="1"/>
</dbReference>
<name>A0ABY4A6V1_9BURK</name>
<dbReference type="Proteomes" id="UP000831532">
    <property type="component" value="Chromosome"/>
</dbReference>
<protein>
    <recommendedName>
        <fullName evidence="3">Toxin-antitoxin system YwqK family antitoxin</fullName>
    </recommendedName>
</protein>
<accession>A0ABY4A6V1</accession>
<keyword evidence="2" id="KW-1185">Reference proteome</keyword>
<sequence length="138" mass="15953">MNERIDEDLLDCEDEVVLYNGKPFSGVGFDPFSDGSGVEYETEYVDGLTHGMNRKWYKNGKLAYEVHYSYGIKHGKEMRWFDSGVVKLTAYFEYGVEVESTTWNEAGAIVEHFEISPDLPNFVILQDRRKKGWDFTSL</sequence>
<dbReference type="EMBL" id="CP063361">
    <property type="protein sequence ID" value="UOD29384.1"/>
    <property type="molecule type" value="Genomic_DNA"/>
</dbReference>
<proteinExistence type="predicted"/>
<dbReference type="RefSeq" id="WP_243490608.1">
    <property type="nucleotide sequence ID" value="NZ_CP063361.1"/>
</dbReference>
<evidence type="ECO:0000313" key="2">
    <source>
        <dbReference type="Proteomes" id="UP000831532"/>
    </source>
</evidence>